<dbReference type="HOGENOM" id="CLU_2931936_0_0_5"/>
<evidence type="ECO:0000313" key="2">
    <source>
        <dbReference type="Proteomes" id="UP000027015"/>
    </source>
</evidence>
<proteinExistence type="predicted"/>
<dbReference type="AlphaFoldDB" id="A0A067W7B0"/>
<gene>
    <name evidence="1" type="ORF">O9A_00425</name>
</gene>
<comment type="caution">
    <text evidence="1">The sequence shown here is derived from an EMBL/GenBank/DDBJ whole genome shotgun (WGS) entry which is preliminary data.</text>
</comment>
<reference evidence="1 2" key="1">
    <citation type="submission" date="2012-04" db="EMBL/GenBank/DDBJ databases">
        <title>The Genome Sequence of Bartonella koehlerae C-29.</title>
        <authorList>
            <consortium name="The Broad Institute Genome Sequencing Platform"/>
            <consortium name="The Broad Institute Genome Sequencing Center for Infectious Disease"/>
            <person name="Feldgarden M."/>
            <person name="Kirby J."/>
            <person name="Kosoy M."/>
            <person name="Birtles R."/>
            <person name="Probert W.S."/>
            <person name="Chiaraviglio L."/>
            <person name="Walker B."/>
            <person name="Young S.K."/>
            <person name="Zeng Q."/>
            <person name="Gargeya S."/>
            <person name="Fitzgerald M."/>
            <person name="Haas B."/>
            <person name="Abouelleil A."/>
            <person name="Alvarado L."/>
            <person name="Arachchi H.M."/>
            <person name="Berlin A.M."/>
            <person name="Chapman S.B."/>
            <person name="Goldberg J."/>
            <person name="Griggs A."/>
            <person name="Gujja S."/>
            <person name="Hansen M."/>
            <person name="Howarth C."/>
            <person name="Imamovic A."/>
            <person name="Larimer J."/>
            <person name="McCowen C."/>
            <person name="Montmayeur A."/>
            <person name="Murphy C."/>
            <person name="Neiman D."/>
            <person name="Pearson M."/>
            <person name="Priest M."/>
            <person name="Roberts A."/>
            <person name="Saif S."/>
            <person name="Shea T."/>
            <person name="Sisk P."/>
            <person name="Sykes S."/>
            <person name="Wortman J."/>
            <person name="Nusbaum C."/>
            <person name="Birren B."/>
        </authorList>
    </citation>
    <scope>NUCLEOTIDE SEQUENCE [LARGE SCALE GENOMIC DNA]</scope>
    <source>
        <strain evidence="1 2">C-29</strain>
    </source>
</reference>
<dbReference type="EMBL" id="AHPL01000004">
    <property type="protein sequence ID" value="KEC55870.1"/>
    <property type="molecule type" value="Genomic_DNA"/>
</dbReference>
<name>A0A067W7B0_9HYPH</name>
<dbReference type="Proteomes" id="UP000027015">
    <property type="component" value="Unassembled WGS sequence"/>
</dbReference>
<dbReference type="GO" id="GO:0016874">
    <property type="term" value="F:ligase activity"/>
    <property type="evidence" value="ECO:0007669"/>
    <property type="project" value="UniProtKB-KW"/>
</dbReference>
<organism evidence="1 2">
    <name type="scientific">Bartonella koehlerae C-29</name>
    <dbReference type="NCBI Taxonomy" id="1134510"/>
    <lineage>
        <taxon>Bacteria</taxon>
        <taxon>Pseudomonadati</taxon>
        <taxon>Pseudomonadota</taxon>
        <taxon>Alphaproteobacteria</taxon>
        <taxon>Hyphomicrobiales</taxon>
        <taxon>Bartonellaceae</taxon>
        <taxon>Bartonella</taxon>
    </lineage>
</organism>
<keyword evidence="1" id="KW-0436">Ligase</keyword>
<evidence type="ECO:0000313" key="1">
    <source>
        <dbReference type="EMBL" id="KEC55870.1"/>
    </source>
</evidence>
<dbReference type="Gene3D" id="3.10.410.10">
    <property type="entry name" value="Formyltetrahydrofolate synthetase, domain 3"/>
    <property type="match status" value="1"/>
</dbReference>
<protein>
    <submittedName>
        <fullName evidence="1">Formate-tetrahydrofolate ligase</fullName>
    </submittedName>
</protein>
<accession>A0A067W7B0</accession>
<sequence>MLYLYDKTPYSFSSDPTQYDALFDFEIPVREVHLLASAGFCCHHLRRYHYYAWFTVFPYC</sequence>
<keyword evidence="2" id="KW-1185">Reference proteome</keyword>